<sequence>MALAMPIGNKSTSYPSGSLGFTYIGLLIFIAISGIALAGVGIVWHQDAQREREKELLFIGEEFRNAIGSYYENSPTATKQFPQNIEQLLLDDRFPTTKRHLRKLYKDPITQSKTWGLEIEQGHIIGLYSLSAQKPIKKYGFPTQYDGFGQADKYTQWKFVYLPGSNPANVVSQNDAS</sequence>
<dbReference type="OrthoDB" id="5608857at2"/>
<reference evidence="3" key="1">
    <citation type="submission" date="2010-05" db="EMBL/GenBank/DDBJ databases">
        <title>Complete sequence of Methylotenera sp. 301.</title>
        <authorList>
            <person name="Lucas S."/>
            <person name="Copeland A."/>
            <person name="Lapidus A."/>
            <person name="Cheng J.-F."/>
            <person name="Bruce D."/>
            <person name="Goodwin L."/>
            <person name="Pitluck S."/>
            <person name="Clum A."/>
            <person name="Land M."/>
            <person name="Hauser L."/>
            <person name="Kyrpides N."/>
            <person name="Ivanova N."/>
            <person name="Chistoservova L."/>
            <person name="Kalyuzhnaya M."/>
            <person name="Woyke T."/>
        </authorList>
    </citation>
    <scope>NUCLEOTIDE SEQUENCE [LARGE SCALE GENOMIC DNA]</scope>
    <source>
        <strain evidence="3">301</strain>
    </source>
</reference>
<dbReference type="AlphaFoldDB" id="D7DNV1"/>
<dbReference type="eggNOG" id="COG2165">
    <property type="taxonomic scope" value="Bacteria"/>
</dbReference>
<dbReference type="STRING" id="666681.M301_0734"/>
<organism evidence="2 3">
    <name type="scientific">Methylotenera versatilis (strain 301)</name>
    <dbReference type="NCBI Taxonomy" id="666681"/>
    <lineage>
        <taxon>Bacteria</taxon>
        <taxon>Pseudomonadati</taxon>
        <taxon>Pseudomonadota</taxon>
        <taxon>Betaproteobacteria</taxon>
        <taxon>Nitrosomonadales</taxon>
        <taxon>Methylophilaceae</taxon>
        <taxon>Methylotenera</taxon>
    </lineage>
</organism>
<dbReference type="HOGENOM" id="CLU_088953_1_0_4"/>
<dbReference type="RefSeq" id="WP_013147434.1">
    <property type="nucleotide sequence ID" value="NC_014207.1"/>
</dbReference>
<name>D7DNV1_METV0</name>
<keyword evidence="1" id="KW-0812">Transmembrane</keyword>
<dbReference type="Proteomes" id="UP000000383">
    <property type="component" value="Chromosome"/>
</dbReference>
<protein>
    <recommendedName>
        <fullName evidence="4">Transmembrane protein</fullName>
    </recommendedName>
</protein>
<accession>D7DNV1</accession>
<feature type="transmembrane region" description="Helical" evidence="1">
    <location>
        <begin position="20"/>
        <end position="44"/>
    </location>
</feature>
<proteinExistence type="predicted"/>
<reference evidence="2 3" key="2">
    <citation type="journal article" date="2011" name="J. Bacteriol.">
        <title>Genomes of three methylotrophs from a single niche uncover genetic and metabolic divergence of Methylophilaceae.</title>
        <authorList>
            <person name="Lapidus A."/>
            <person name="Clum A."/>
            <person name="Labutti K."/>
            <person name="Kaluzhnaya M.G."/>
            <person name="Lim S."/>
            <person name="Beck D.A."/>
            <person name="Glavina Del Rio T."/>
            <person name="Nolan M."/>
            <person name="Mavromatis K."/>
            <person name="Huntemann M."/>
            <person name="Lucas S."/>
            <person name="Lidstrom M.E."/>
            <person name="Ivanova N."/>
            <person name="Chistoserdova L."/>
        </authorList>
    </citation>
    <scope>NUCLEOTIDE SEQUENCE [LARGE SCALE GENOMIC DNA]</scope>
    <source>
        <strain evidence="2 3">301</strain>
    </source>
</reference>
<keyword evidence="3" id="KW-1185">Reference proteome</keyword>
<keyword evidence="1" id="KW-0472">Membrane</keyword>
<evidence type="ECO:0000313" key="3">
    <source>
        <dbReference type="Proteomes" id="UP000000383"/>
    </source>
</evidence>
<gene>
    <name evidence="2" type="ordered locus">M301_0734</name>
</gene>
<dbReference type="KEGG" id="meh:M301_0734"/>
<evidence type="ECO:0008006" key="4">
    <source>
        <dbReference type="Google" id="ProtNLM"/>
    </source>
</evidence>
<dbReference type="EMBL" id="CP002056">
    <property type="protein sequence ID" value="ADI29118.1"/>
    <property type="molecule type" value="Genomic_DNA"/>
</dbReference>
<evidence type="ECO:0000313" key="2">
    <source>
        <dbReference type="EMBL" id="ADI29118.1"/>
    </source>
</evidence>
<keyword evidence="1" id="KW-1133">Transmembrane helix</keyword>
<evidence type="ECO:0000256" key="1">
    <source>
        <dbReference type="SAM" id="Phobius"/>
    </source>
</evidence>